<sequence>MNRDDPVLSVALPLIAVLASLVLGLTLGWPTWLWLLLALVLLVAALLLARRFRNRQQQEHFRSLYEQREHPRTPTIDNSATLPETPLPSAVADYQFLFSARVFWRPMGNAQHHANLGAVAADLILHRARAMTAQEHPNDPVLAQHKLSAALGAMAQDPAGQLSAWADSVVLRVPEEDAKRLRQLADIRKQKEVWEHERALERNIRAYLGNEVLTSTGSALVWWLSQDTSKVKETVRLIGTFAQLSAAANDREVPELFRHLVTSPAGQGWEVLNGNGEYQPDVTVSLPTPSSLNSDPKVVNGHVCEPAAPQPEPEQALLDKYLPDPDDPQRPLFEAQLAQFLAKYTPAAQAPEAADSPAPEDGAAPHSSENGAAPLPENGAPSQPPPMT</sequence>
<feature type="region of interest" description="Disordered" evidence="1">
    <location>
        <begin position="286"/>
        <end position="310"/>
    </location>
</feature>
<keyword evidence="2" id="KW-0472">Membrane</keyword>
<dbReference type="RefSeq" id="WP_073484611.1">
    <property type="nucleotide sequence ID" value="NZ_FQVN01000005.1"/>
</dbReference>
<evidence type="ECO:0000313" key="3">
    <source>
        <dbReference type="EMBL" id="SHF90495.1"/>
    </source>
</evidence>
<feature type="transmembrane region" description="Helical" evidence="2">
    <location>
        <begin position="7"/>
        <end position="25"/>
    </location>
</feature>
<evidence type="ECO:0000256" key="2">
    <source>
        <dbReference type="SAM" id="Phobius"/>
    </source>
</evidence>
<evidence type="ECO:0000313" key="4">
    <source>
        <dbReference type="Proteomes" id="UP000184501"/>
    </source>
</evidence>
<feature type="region of interest" description="Disordered" evidence="1">
    <location>
        <begin position="63"/>
        <end position="84"/>
    </location>
</feature>
<keyword evidence="4" id="KW-1185">Reference proteome</keyword>
<feature type="compositionally biased region" description="Low complexity" evidence="1">
    <location>
        <begin position="346"/>
        <end position="365"/>
    </location>
</feature>
<protein>
    <submittedName>
        <fullName evidence="3">Uncharacterized protein</fullName>
    </submittedName>
</protein>
<evidence type="ECO:0000256" key="1">
    <source>
        <dbReference type="SAM" id="MobiDB-lite"/>
    </source>
</evidence>
<dbReference type="Proteomes" id="UP000184501">
    <property type="component" value="Unassembled WGS sequence"/>
</dbReference>
<keyword evidence="2" id="KW-0812">Transmembrane</keyword>
<gene>
    <name evidence="3" type="ORF">SAMN05444320_105426</name>
</gene>
<dbReference type="OrthoDB" id="3422149at2"/>
<organism evidence="3 4">
    <name type="scientific">Streptoalloteichus hindustanus</name>
    <dbReference type="NCBI Taxonomy" id="2017"/>
    <lineage>
        <taxon>Bacteria</taxon>
        <taxon>Bacillati</taxon>
        <taxon>Actinomycetota</taxon>
        <taxon>Actinomycetes</taxon>
        <taxon>Pseudonocardiales</taxon>
        <taxon>Pseudonocardiaceae</taxon>
        <taxon>Streptoalloteichus</taxon>
    </lineage>
</organism>
<dbReference type="STRING" id="2017.SAMN05444320_105426"/>
<dbReference type="EMBL" id="FQVN01000005">
    <property type="protein sequence ID" value="SHF90495.1"/>
    <property type="molecule type" value="Genomic_DNA"/>
</dbReference>
<proteinExistence type="predicted"/>
<name>A0A1M5FG74_STRHI</name>
<keyword evidence="2" id="KW-1133">Transmembrane helix</keyword>
<accession>A0A1M5FG74</accession>
<dbReference type="AlphaFoldDB" id="A0A1M5FG74"/>
<feature type="compositionally biased region" description="Basic and acidic residues" evidence="1">
    <location>
        <begin position="63"/>
        <end position="72"/>
    </location>
</feature>
<feature type="transmembrane region" description="Helical" evidence="2">
    <location>
        <begin position="31"/>
        <end position="49"/>
    </location>
</feature>
<feature type="region of interest" description="Disordered" evidence="1">
    <location>
        <begin position="344"/>
        <end position="388"/>
    </location>
</feature>
<reference evidence="3 4" key="1">
    <citation type="submission" date="2016-11" db="EMBL/GenBank/DDBJ databases">
        <authorList>
            <person name="Jaros S."/>
            <person name="Januszkiewicz K."/>
            <person name="Wedrychowicz H."/>
        </authorList>
    </citation>
    <scope>NUCLEOTIDE SEQUENCE [LARGE SCALE GENOMIC DNA]</scope>
    <source>
        <strain evidence="3 4">DSM 44523</strain>
    </source>
</reference>